<evidence type="ECO:0000256" key="4">
    <source>
        <dbReference type="ARBA" id="ARBA00023125"/>
    </source>
</evidence>
<keyword evidence="2" id="KW-0963">Cytoplasm</keyword>
<sequence length="148" mass="16123">MVCFNLQAAARAVTAVYRPLLEPLGVTYTQYLVLAVLWEQGDSAVRDLVARLQLDYGTLTPLLKRLEQRGLLTRRRSDQDERTVIVSLTPEGDALREQATGIYPVICETFGFTPERAAEALTVLTSIVDHAAGAHGIGPDRQGAGSTQ</sequence>
<name>A0ABX0BAX0_9MICO</name>
<dbReference type="InterPro" id="IPR036388">
    <property type="entry name" value="WH-like_DNA-bd_sf"/>
</dbReference>
<evidence type="ECO:0000256" key="2">
    <source>
        <dbReference type="ARBA" id="ARBA00022490"/>
    </source>
</evidence>
<dbReference type="Proteomes" id="UP000471672">
    <property type="component" value="Unassembled WGS sequence"/>
</dbReference>
<dbReference type="PANTHER" id="PTHR33164">
    <property type="entry name" value="TRANSCRIPTIONAL REGULATOR, MARR FAMILY"/>
    <property type="match status" value="1"/>
</dbReference>
<keyword evidence="5" id="KW-0804">Transcription</keyword>
<dbReference type="SMART" id="SM00347">
    <property type="entry name" value="HTH_MARR"/>
    <property type="match status" value="1"/>
</dbReference>
<keyword evidence="3" id="KW-0805">Transcription regulation</keyword>
<evidence type="ECO:0000256" key="5">
    <source>
        <dbReference type="ARBA" id="ARBA00023163"/>
    </source>
</evidence>
<feature type="domain" description="HTH marR-type" evidence="6">
    <location>
        <begin position="1"/>
        <end position="129"/>
    </location>
</feature>
<gene>
    <name evidence="7" type="ORF">GYH36_01205</name>
</gene>
<dbReference type="EMBL" id="JAAFAN010000003">
    <property type="protein sequence ID" value="NDO88098.1"/>
    <property type="molecule type" value="Genomic_DNA"/>
</dbReference>
<dbReference type="PRINTS" id="PR00598">
    <property type="entry name" value="HTHMARR"/>
</dbReference>
<organism evidence="7 8">
    <name type="scientific">Cellulosimicrobium composti</name>
    <dbReference type="NCBI Taxonomy" id="2672572"/>
    <lineage>
        <taxon>Bacteria</taxon>
        <taxon>Bacillati</taxon>
        <taxon>Actinomycetota</taxon>
        <taxon>Actinomycetes</taxon>
        <taxon>Micrococcales</taxon>
        <taxon>Promicromonosporaceae</taxon>
        <taxon>Cellulosimicrobium</taxon>
    </lineage>
</organism>
<keyword evidence="4" id="KW-0238">DNA-binding</keyword>
<dbReference type="CDD" id="cd00090">
    <property type="entry name" value="HTH_ARSR"/>
    <property type="match status" value="1"/>
</dbReference>
<protein>
    <submittedName>
        <fullName evidence="7">MarR family transcriptional regulator</fullName>
    </submittedName>
</protein>
<evidence type="ECO:0000313" key="7">
    <source>
        <dbReference type="EMBL" id="NDO88098.1"/>
    </source>
</evidence>
<dbReference type="SUPFAM" id="SSF46785">
    <property type="entry name" value="Winged helix' DNA-binding domain"/>
    <property type="match status" value="1"/>
</dbReference>
<comment type="caution">
    <text evidence="7">The sequence shown here is derived from an EMBL/GenBank/DDBJ whole genome shotgun (WGS) entry which is preliminary data.</text>
</comment>
<evidence type="ECO:0000256" key="3">
    <source>
        <dbReference type="ARBA" id="ARBA00023015"/>
    </source>
</evidence>
<dbReference type="InterPro" id="IPR000835">
    <property type="entry name" value="HTH_MarR-typ"/>
</dbReference>
<evidence type="ECO:0000259" key="6">
    <source>
        <dbReference type="PROSITE" id="PS50995"/>
    </source>
</evidence>
<evidence type="ECO:0000256" key="1">
    <source>
        <dbReference type="ARBA" id="ARBA00004496"/>
    </source>
</evidence>
<dbReference type="InterPro" id="IPR011991">
    <property type="entry name" value="ArsR-like_HTH"/>
</dbReference>
<proteinExistence type="predicted"/>
<dbReference type="Pfam" id="PF22381">
    <property type="entry name" value="Staph_reg_Sar_Rot"/>
    <property type="match status" value="1"/>
</dbReference>
<dbReference type="Gene3D" id="1.10.10.10">
    <property type="entry name" value="Winged helix-like DNA-binding domain superfamily/Winged helix DNA-binding domain"/>
    <property type="match status" value="1"/>
</dbReference>
<evidence type="ECO:0000313" key="8">
    <source>
        <dbReference type="Proteomes" id="UP000471672"/>
    </source>
</evidence>
<dbReference type="InterPro" id="IPR055166">
    <property type="entry name" value="Transc_reg_Sar_Rot_HTH"/>
</dbReference>
<keyword evidence="8" id="KW-1185">Reference proteome</keyword>
<dbReference type="PROSITE" id="PS50995">
    <property type="entry name" value="HTH_MARR_2"/>
    <property type="match status" value="1"/>
</dbReference>
<reference evidence="7 8" key="1">
    <citation type="journal article" date="2021" name="Arch. Microbiol.">
        <title>Cellulosimicrobium fucosivorans sp. nov., isolated from San Elijo Lagoon, contains a fucose metabolic pathway linked to carotenoid production.</title>
        <authorList>
            <person name="Aviles F.A."/>
            <person name="Kyndt J.A."/>
        </authorList>
    </citation>
    <scope>NUCLEOTIDE SEQUENCE [LARGE SCALE GENOMIC DNA]</scope>
    <source>
        <strain evidence="7 8">SE3</strain>
    </source>
</reference>
<dbReference type="InterPro" id="IPR036390">
    <property type="entry name" value="WH_DNA-bd_sf"/>
</dbReference>
<accession>A0ABX0BAX0</accession>
<dbReference type="PANTHER" id="PTHR33164:SF5">
    <property type="entry name" value="ORGANIC HYDROPEROXIDE RESISTANCE TRANSCRIPTIONAL REGULATOR"/>
    <property type="match status" value="1"/>
</dbReference>
<comment type="subcellular location">
    <subcellularLocation>
        <location evidence="1">Cytoplasm</location>
    </subcellularLocation>
</comment>
<dbReference type="InterPro" id="IPR039422">
    <property type="entry name" value="MarR/SlyA-like"/>
</dbReference>